<evidence type="ECO:0000256" key="1">
    <source>
        <dbReference type="ARBA" id="ARBA00004571"/>
    </source>
</evidence>
<keyword evidence="5 11" id="KW-0812">Transmembrane</keyword>
<gene>
    <name evidence="17" type="ORF">GCM10011309_11410</name>
</gene>
<accession>A0A918NDW6</accession>
<evidence type="ECO:0000256" key="14">
    <source>
        <dbReference type="SAM" id="SignalP"/>
    </source>
</evidence>
<keyword evidence="7" id="KW-0406">Ion transport</keyword>
<dbReference type="InterPro" id="IPR036942">
    <property type="entry name" value="Beta-barrel_TonB_sf"/>
</dbReference>
<dbReference type="InterPro" id="IPR012910">
    <property type="entry name" value="Plug_dom"/>
</dbReference>
<proteinExistence type="inferred from homology"/>
<keyword evidence="10 11" id="KW-0998">Cell outer membrane</keyword>
<evidence type="ECO:0000256" key="5">
    <source>
        <dbReference type="ARBA" id="ARBA00022692"/>
    </source>
</evidence>
<keyword evidence="4" id="KW-0410">Iron transport</keyword>
<keyword evidence="3 11" id="KW-1134">Transmembrane beta strand</keyword>
<dbReference type="PROSITE" id="PS52016">
    <property type="entry name" value="TONB_DEPENDENT_REC_3"/>
    <property type="match status" value="1"/>
</dbReference>
<dbReference type="Proteomes" id="UP000600865">
    <property type="component" value="Unassembled WGS sequence"/>
</dbReference>
<feature type="domain" description="TonB-dependent receptor-like beta-barrel" evidence="15">
    <location>
        <begin position="269"/>
        <end position="801"/>
    </location>
</feature>
<evidence type="ECO:0000256" key="11">
    <source>
        <dbReference type="PROSITE-ProRule" id="PRU01360"/>
    </source>
</evidence>
<dbReference type="Gene3D" id="2.40.170.20">
    <property type="entry name" value="TonB-dependent receptor, beta-barrel domain"/>
    <property type="match status" value="2"/>
</dbReference>
<evidence type="ECO:0000256" key="13">
    <source>
        <dbReference type="SAM" id="MobiDB-lite"/>
    </source>
</evidence>
<keyword evidence="18" id="KW-1185">Reference proteome</keyword>
<dbReference type="RefSeq" id="WP_189582549.1">
    <property type="nucleotide sequence ID" value="NZ_BMYV01000001.1"/>
</dbReference>
<dbReference type="Pfam" id="PF07715">
    <property type="entry name" value="Plug"/>
    <property type="match status" value="1"/>
</dbReference>
<reference evidence="17 18" key="1">
    <citation type="journal article" date="2014" name="Int. J. Syst. Evol. Microbiol.">
        <title>Complete genome sequence of Corynebacterium casei LMG S-19264T (=DSM 44701T), isolated from a smear-ripened cheese.</title>
        <authorList>
            <consortium name="US DOE Joint Genome Institute (JGI-PGF)"/>
            <person name="Walter F."/>
            <person name="Albersmeier A."/>
            <person name="Kalinowski J."/>
            <person name="Ruckert C."/>
        </authorList>
    </citation>
    <scope>NUCLEOTIDE SEQUENCE [LARGE SCALE GENOMIC DNA]</scope>
    <source>
        <strain evidence="17 18">KCTC 23968</strain>
    </source>
</reference>
<evidence type="ECO:0000256" key="4">
    <source>
        <dbReference type="ARBA" id="ARBA00022496"/>
    </source>
</evidence>
<keyword evidence="8 12" id="KW-0798">TonB box</keyword>
<keyword evidence="17" id="KW-0675">Receptor</keyword>
<comment type="subcellular location">
    <subcellularLocation>
        <location evidence="1 11">Cell outer membrane</location>
        <topology evidence="1 11">Multi-pass membrane protein</topology>
    </subcellularLocation>
</comment>
<feature type="chain" id="PRO_5036765784" evidence="14">
    <location>
        <begin position="26"/>
        <end position="836"/>
    </location>
</feature>
<evidence type="ECO:0000259" key="15">
    <source>
        <dbReference type="Pfam" id="PF00593"/>
    </source>
</evidence>
<evidence type="ECO:0000256" key="9">
    <source>
        <dbReference type="ARBA" id="ARBA00023136"/>
    </source>
</evidence>
<evidence type="ECO:0000313" key="17">
    <source>
        <dbReference type="EMBL" id="GGX63157.1"/>
    </source>
</evidence>
<protein>
    <submittedName>
        <fullName evidence="17">TonB-dependent receptor</fullName>
    </submittedName>
</protein>
<keyword evidence="9 11" id="KW-0472">Membrane</keyword>
<feature type="domain" description="TonB-dependent receptor plug" evidence="16">
    <location>
        <begin position="54"/>
        <end position="162"/>
    </location>
</feature>
<keyword evidence="6" id="KW-0408">Iron</keyword>
<dbReference type="EMBL" id="BMYV01000001">
    <property type="protein sequence ID" value="GGX63157.1"/>
    <property type="molecule type" value="Genomic_DNA"/>
</dbReference>
<feature type="signal peptide" evidence="14">
    <location>
        <begin position="1"/>
        <end position="25"/>
    </location>
</feature>
<evidence type="ECO:0000256" key="12">
    <source>
        <dbReference type="RuleBase" id="RU003357"/>
    </source>
</evidence>
<evidence type="ECO:0000256" key="7">
    <source>
        <dbReference type="ARBA" id="ARBA00023065"/>
    </source>
</evidence>
<evidence type="ECO:0000256" key="8">
    <source>
        <dbReference type="ARBA" id="ARBA00023077"/>
    </source>
</evidence>
<evidence type="ECO:0000259" key="16">
    <source>
        <dbReference type="Pfam" id="PF07715"/>
    </source>
</evidence>
<evidence type="ECO:0000256" key="2">
    <source>
        <dbReference type="ARBA" id="ARBA00022448"/>
    </source>
</evidence>
<dbReference type="PANTHER" id="PTHR32552:SF81">
    <property type="entry name" value="TONB-DEPENDENT OUTER MEMBRANE RECEPTOR"/>
    <property type="match status" value="1"/>
</dbReference>
<evidence type="ECO:0000256" key="6">
    <source>
        <dbReference type="ARBA" id="ARBA00023004"/>
    </source>
</evidence>
<evidence type="ECO:0000256" key="10">
    <source>
        <dbReference type="ARBA" id="ARBA00023237"/>
    </source>
</evidence>
<feature type="region of interest" description="Disordered" evidence="13">
    <location>
        <begin position="273"/>
        <end position="292"/>
    </location>
</feature>
<name>A0A918NDW6_9PROT</name>
<dbReference type="AlphaFoldDB" id="A0A918NDW6"/>
<comment type="caution">
    <text evidence="17">The sequence shown here is derived from an EMBL/GenBank/DDBJ whole genome shotgun (WGS) entry which is preliminary data.</text>
</comment>
<dbReference type="GO" id="GO:0006826">
    <property type="term" value="P:iron ion transport"/>
    <property type="evidence" value="ECO:0007669"/>
    <property type="project" value="UniProtKB-KW"/>
</dbReference>
<dbReference type="PANTHER" id="PTHR32552">
    <property type="entry name" value="FERRICHROME IRON RECEPTOR-RELATED"/>
    <property type="match status" value="1"/>
</dbReference>
<dbReference type="InterPro" id="IPR000531">
    <property type="entry name" value="Beta-barrel_TonB"/>
</dbReference>
<comment type="similarity">
    <text evidence="11 12">Belongs to the TonB-dependent receptor family.</text>
</comment>
<evidence type="ECO:0000256" key="3">
    <source>
        <dbReference type="ARBA" id="ARBA00022452"/>
    </source>
</evidence>
<dbReference type="GO" id="GO:0009279">
    <property type="term" value="C:cell outer membrane"/>
    <property type="evidence" value="ECO:0007669"/>
    <property type="project" value="UniProtKB-SubCell"/>
</dbReference>
<sequence length="836" mass="88861">MFKTALTTSSVAILSLALSYSPAFAQSSEAGDTTNARNGIDEIIVTAQRRAQSLQDAAVAIEAYDQDSLTQLGLETAQDLAALSPSLGISAGGGPLTSIFVRGVGALTVNPLTDSAVAQNVDGVYLGRSSGAAGLALYDLERVELLKGPQGTLYGRNATGGVINFIPQKPIIGETSGYAQAEFGNYNKRGFQGAVNLGLADNVAARISGNLLKRDGYADDGTNDADSFSLRGQFLFEVSDALSIRVAGDYAENNAKGPGGDLIGTYSNDTGSLTDFTPSGLPRDSGPTADGANAIRGGTLHTPSFAPFQPIDSNDLYQDISFSGLMAEINYEIDAGTFTLIPAYRDSEQDYQFAGPGFAPASTKENNNQKSIELRFASDLEGPFNGIVGAFYIDEEISTSTVFAQNYASPIQNYDNGGESWAVFGQGTFEVSDTFRLNAGLRYTEDSKFVDGISDTFVTFCGGAPARGDFLTPGPPFIANAFNHGCASGLIPAQPVTSDRDAFIQHFVDRGLIAADSVATVPGMGPPPVYNFLIPGLSNFPNSPDQIAAIVNVGDGALRADLDYSEVTYRLGAEFDWGSSNLLYATYETGYRAGGVDLSSASPTYDPEYIDAFTVGSKNRFLDNTLQVNAEAFLWKYDGQQVTYFTTLDSASAFPIANADATIKGVDLDVIWAATENTTISGNMQILDSTYDELELISDPGRGRFGCSSNGVNGAVESYDCSGSSLLYSPDFGADLSVNHVFDIQSFDLSLTANASYRAEQETNFLLLDETTSDAYTTFNIDATLSPDDAGWMLSAFVRNLTDERVTTNTNVSNRGLAYAVFTPPQTYGVRLRANF</sequence>
<keyword evidence="2 11" id="KW-0813">Transport</keyword>
<dbReference type="SUPFAM" id="SSF56935">
    <property type="entry name" value="Porins"/>
    <property type="match status" value="1"/>
</dbReference>
<dbReference type="InterPro" id="IPR039426">
    <property type="entry name" value="TonB-dep_rcpt-like"/>
</dbReference>
<organism evidence="17 18">
    <name type="scientific">Litorimonas cladophorae</name>
    <dbReference type="NCBI Taxonomy" id="1220491"/>
    <lineage>
        <taxon>Bacteria</taxon>
        <taxon>Pseudomonadati</taxon>
        <taxon>Pseudomonadota</taxon>
        <taxon>Alphaproteobacteria</taxon>
        <taxon>Maricaulales</taxon>
        <taxon>Robiginitomaculaceae</taxon>
    </lineage>
</organism>
<keyword evidence="14" id="KW-0732">Signal</keyword>
<evidence type="ECO:0000313" key="18">
    <source>
        <dbReference type="Proteomes" id="UP000600865"/>
    </source>
</evidence>
<dbReference type="Pfam" id="PF00593">
    <property type="entry name" value="TonB_dep_Rec_b-barrel"/>
    <property type="match status" value="1"/>
</dbReference>